<dbReference type="STRING" id="1034943.BN59_02542"/>
<evidence type="ECO:0000313" key="1">
    <source>
        <dbReference type="EMBL" id="CDZ78234.1"/>
    </source>
</evidence>
<reference evidence="1 2" key="1">
    <citation type="submission" date="2014-06" db="EMBL/GenBank/DDBJ databases">
        <authorList>
            <person name="Urmite Genomes Urmite Genomes"/>
        </authorList>
    </citation>
    <scope>NUCLEOTIDE SEQUENCE [LARGE SCALE GENOMIC DNA]</scope>
</reference>
<keyword evidence="2" id="KW-1185">Reference proteome</keyword>
<sequence length="37" mass="4027">MKNKTEALFLYGIEEALVDLIKCADGITVNSPTSVLE</sequence>
<dbReference type="EMBL" id="CCSB01000003">
    <property type="protein sequence ID" value="CDZ78234.1"/>
    <property type="molecule type" value="Genomic_DNA"/>
</dbReference>
<gene>
    <name evidence="1" type="ORF">BN59_02542</name>
</gene>
<dbReference type="Proteomes" id="UP000044071">
    <property type="component" value="Unassembled WGS sequence"/>
</dbReference>
<evidence type="ECO:0000313" key="2">
    <source>
        <dbReference type="Proteomes" id="UP000044071"/>
    </source>
</evidence>
<organism evidence="1 2">
    <name type="scientific">Legionella massiliensis</name>
    <dbReference type="NCBI Taxonomy" id="1034943"/>
    <lineage>
        <taxon>Bacteria</taxon>
        <taxon>Pseudomonadati</taxon>
        <taxon>Pseudomonadota</taxon>
        <taxon>Gammaproteobacteria</taxon>
        <taxon>Legionellales</taxon>
        <taxon>Legionellaceae</taxon>
        <taxon>Legionella</taxon>
    </lineage>
</organism>
<name>A0A078L2B4_9GAMM</name>
<proteinExistence type="predicted"/>
<dbReference type="AlphaFoldDB" id="A0A078L2B4"/>
<accession>A0A078L2B4</accession>
<protein>
    <submittedName>
        <fullName evidence="1">Uncharacterized protein</fullName>
    </submittedName>
</protein>